<name>A0A8T4GM97_9EURY</name>
<comment type="caution">
    <text evidence="1">The sequence shown here is derived from an EMBL/GenBank/DDBJ whole genome shotgun (WGS) entry which is preliminary data.</text>
</comment>
<dbReference type="Proteomes" id="UP000823588">
    <property type="component" value="Unassembled WGS sequence"/>
</dbReference>
<gene>
    <name evidence="1" type="ORF">J2751_003173</name>
</gene>
<proteinExistence type="predicted"/>
<evidence type="ECO:0000313" key="1">
    <source>
        <dbReference type="EMBL" id="MBP1924122.1"/>
    </source>
</evidence>
<sequence>MISVLILKSLNHRAMSFLMSYSSDGDAGFFW</sequence>
<accession>A0A8T4GM97</accession>
<dbReference type="EMBL" id="JAGGKQ010000050">
    <property type="protein sequence ID" value="MBP1924122.1"/>
    <property type="molecule type" value="Genomic_DNA"/>
</dbReference>
<protein>
    <submittedName>
        <fullName evidence="1">Uncharacterized protein</fullName>
    </submittedName>
</protein>
<dbReference type="AlphaFoldDB" id="A0A8T4GM97"/>
<evidence type="ECO:0000313" key="2">
    <source>
        <dbReference type="Proteomes" id="UP000823588"/>
    </source>
</evidence>
<organism evidence="1 2">
    <name type="scientific">Halorubrum alkaliphilum</name>
    <dbReference type="NCBI Taxonomy" id="261290"/>
    <lineage>
        <taxon>Archaea</taxon>
        <taxon>Methanobacteriati</taxon>
        <taxon>Methanobacteriota</taxon>
        <taxon>Stenosarchaea group</taxon>
        <taxon>Halobacteria</taxon>
        <taxon>Halobacteriales</taxon>
        <taxon>Haloferacaceae</taxon>
        <taxon>Halorubrum</taxon>
    </lineage>
</organism>
<reference evidence="1" key="1">
    <citation type="submission" date="2021-03" db="EMBL/GenBank/DDBJ databases">
        <title>Genomic Encyclopedia of Type Strains, Phase IV (KMG-IV): sequencing the most valuable type-strain genomes for metagenomic binning, comparative biology and taxonomic classification.</title>
        <authorList>
            <person name="Goeker M."/>
        </authorList>
    </citation>
    <scope>NUCLEOTIDE SEQUENCE</scope>
    <source>
        <strain evidence="1">DSM 23564</strain>
    </source>
</reference>
<keyword evidence="2" id="KW-1185">Reference proteome</keyword>